<comment type="caution">
    <text evidence="1">The sequence shown here is derived from an EMBL/GenBank/DDBJ whole genome shotgun (WGS) entry which is preliminary data.</text>
</comment>
<evidence type="ECO:0000313" key="1">
    <source>
        <dbReference type="EMBL" id="KAK9077991.1"/>
    </source>
</evidence>
<accession>A0AAP0DNH0</accession>
<keyword evidence="2" id="KW-1185">Reference proteome</keyword>
<protein>
    <submittedName>
        <fullName evidence="1">Uncharacterized protein</fullName>
    </submittedName>
</protein>
<organism evidence="1 2">
    <name type="scientific">Deinandra increscens subsp. villosa</name>
    <dbReference type="NCBI Taxonomy" id="3103831"/>
    <lineage>
        <taxon>Eukaryota</taxon>
        <taxon>Viridiplantae</taxon>
        <taxon>Streptophyta</taxon>
        <taxon>Embryophyta</taxon>
        <taxon>Tracheophyta</taxon>
        <taxon>Spermatophyta</taxon>
        <taxon>Magnoliopsida</taxon>
        <taxon>eudicotyledons</taxon>
        <taxon>Gunneridae</taxon>
        <taxon>Pentapetalae</taxon>
        <taxon>asterids</taxon>
        <taxon>campanulids</taxon>
        <taxon>Asterales</taxon>
        <taxon>Asteraceae</taxon>
        <taxon>Asteroideae</taxon>
        <taxon>Heliantheae alliance</taxon>
        <taxon>Madieae</taxon>
        <taxon>Madiinae</taxon>
        <taxon>Deinandra</taxon>
    </lineage>
</organism>
<dbReference type="EMBL" id="JBCNJP010000006">
    <property type="protein sequence ID" value="KAK9077991.1"/>
    <property type="molecule type" value="Genomic_DNA"/>
</dbReference>
<sequence length="416" mass="47630">MTNESPFLPLTLFPGNKIGGSCLSNFFYKFKRFILPEAVFVIDKSLLGDNNGKWTVTPDKYKLGFNNETEVVTDSNWNGSNYAFNFTSFDAIIECKPSQTTSFDIIGVLKNCPPIKSQKNAKEEVTNSVCVLLRDLTFLELNLNLRQSKPLKATRKFQMNVSSTHATLIHVKLSKIIGKTHLEVFGSFTPPKDNPFKLPPEIESFIETKYAFKIFVSEKHISKIFKTYTINSLTSDKNIIKALEDKYINYQVASLQENANDDNITPESVNMTLKTILVILISLNVTWSRCLVDAIKTELRRGVISDEPPDFSLLRKLRRVKVIIKEWNSKVRDQGARQIASLRDRCVWFDEISEQRGLSEAEVAEWTGCKENLGVLEDARIRDMRQKARIKWAIDEDENTVFLSRDDQCFYGLQSY</sequence>
<proteinExistence type="predicted"/>
<evidence type="ECO:0000313" key="2">
    <source>
        <dbReference type="Proteomes" id="UP001408789"/>
    </source>
</evidence>
<gene>
    <name evidence="1" type="ORF">SSX86_002048</name>
</gene>
<dbReference type="Proteomes" id="UP001408789">
    <property type="component" value="Unassembled WGS sequence"/>
</dbReference>
<reference evidence="1 2" key="1">
    <citation type="submission" date="2024-04" db="EMBL/GenBank/DDBJ databases">
        <title>The reference genome of an endangered Asteraceae, Deinandra increscens subsp. villosa, native to the Central Coast of California.</title>
        <authorList>
            <person name="Guilliams M."/>
            <person name="Hasenstab-Lehman K."/>
            <person name="Meyer R."/>
            <person name="Mcevoy S."/>
        </authorList>
    </citation>
    <scope>NUCLEOTIDE SEQUENCE [LARGE SCALE GENOMIC DNA]</scope>
    <source>
        <tissue evidence="1">Leaf</tissue>
    </source>
</reference>
<dbReference type="AlphaFoldDB" id="A0AAP0DNH0"/>
<name>A0AAP0DNH0_9ASTR</name>